<sequence>MPQKIILQCGEQQIVLPVTFQYDSMDSGDREHNDSRAAQISSLFSFATDGDPLALLTPLAHLLSECDSDGCKSKATKSNCMPISNHPTVCSRPRDRAPFSVAIRRSLRASSPHACLELFFICK</sequence>
<protein>
    <submittedName>
        <fullName evidence="2">Uncharacterized protein</fullName>
    </submittedName>
</protein>
<accession>A0A0M3IUG6</accession>
<proteinExistence type="predicted"/>
<dbReference type="Proteomes" id="UP000036681">
    <property type="component" value="Unplaced"/>
</dbReference>
<dbReference type="WBParaSite" id="ALUE_0002239401-mRNA-1">
    <property type="protein sequence ID" value="ALUE_0002239401-mRNA-1"/>
    <property type="gene ID" value="ALUE_0002239401"/>
</dbReference>
<organism evidence="1 2">
    <name type="scientific">Ascaris lumbricoides</name>
    <name type="common">Giant roundworm</name>
    <dbReference type="NCBI Taxonomy" id="6252"/>
    <lineage>
        <taxon>Eukaryota</taxon>
        <taxon>Metazoa</taxon>
        <taxon>Ecdysozoa</taxon>
        <taxon>Nematoda</taxon>
        <taxon>Chromadorea</taxon>
        <taxon>Rhabditida</taxon>
        <taxon>Spirurina</taxon>
        <taxon>Ascaridomorpha</taxon>
        <taxon>Ascaridoidea</taxon>
        <taxon>Ascarididae</taxon>
        <taxon>Ascaris</taxon>
    </lineage>
</organism>
<evidence type="ECO:0000313" key="1">
    <source>
        <dbReference type="Proteomes" id="UP000036681"/>
    </source>
</evidence>
<evidence type="ECO:0000313" key="2">
    <source>
        <dbReference type="WBParaSite" id="ALUE_0002239401-mRNA-1"/>
    </source>
</evidence>
<reference evidence="2" key="1">
    <citation type="submission" date="2017-02" db="UniProtKB">
        <authorList>
            <consortium name="WormBaseParasite"/>
        </authorList>
    </citation>
    <scope>IDENTIFICATION</scope>
</reference>
<name>A0A0M3IUG6_ASCLU</name>
<dbReference type="AlphaFoldDB" id="A0A0M3IUG6"/>
<keyword evidence="1" id="KW-1185">Reference proteome</keyword>